<protein>
    <submittedName>
        <fullName evidence="2">Iron-sulfur cluster biosynthesis family protein</fullName>
    </submittedName>
</protein>
<reference evidence="2 3" key="1">
    <citation type="submission" date="2023-01" db="EMBL/GenBank/DDBJ databases">
        <title>Cultivation and genomic characterization of new, ubiquitous marine nitrite-oxidizing bacteria from the Nitrospirales.</title>
        <authorList>
            <person name="Mueller A.J."/>
            <person name="Daebeler A."/>
            <person name="Herbold C.W."/>
            <person name="Kirkegaard R.H."/>
            <person name="Daims H."/>
        </authorList>
    </citation>
    <scope>NUCLEOTIDE SEQUENCE [LARGE SCALE GENOMIC DNA]</scope>
    <source>
        <strain evidence="2 3">DK</strain>
    </source>
</reference>
<accession>A0AA96JW89</accession>
<proteinExistence type="predicted"/>
<dbReference type="Pfam" id="PF01521">
    <property type="entry name" value="Fe-S_biosyn"/>
    <property type="match status" value="1"/>
</dbReference>
<sequence>MIHITPPAVEKLKALIEEHPEDPIVRLAVRDRDDKVLVFSITLEDAVTQEDSVLDIEGLIIAIDGSCAQRLEGVTVDYEEVAGFSFHHPEPPDPYKLNLILPE</sequence>
<gene>
    <name evidence="2" type="ORF">PQG83_19520</name>
</gene>
<dbReference type="AlphaFoldDB" id="A0AA96JW89"/>
<feature type="domain" description="Core" evidence="1">
    <location>
        <begin position="2"/>
        <end position="90"/>
    </location>
</feature>
<dbReference type="Proteomes" id="UP001302494">
    <property type="component" value="Chromosome"/>
</dbReference>
<dbReference type="SUPFAM" id="SSF89360">
    <property type="entry name" value="HesB-like domain"/>
    <property type="match status" value="1"/>
</dbReference>
<evidence type="ECO:0000259" key="1">
    <source>
        <dbReference type="Pfam" id="PF01521"/>
    </source>
</evidence>
<keyword evidence="3" id="KW-1185">Reference proteome</keyword>
<dbReference type="InterPro" id="IPR000361">
    <property type="entry name" value="ATAP_core_dom"/>
</dbReference>
<name>A0AA96JW89_9BACT</name>
<evidence type="ECO:0000313" key="2">
    <source>
        <dbReference type="EMBL" id="WNM61905.1"/>
    </source>
</evidence>
<dbReference type="EMBL" id="CP116968">
    <property type="protein sequence ID" value="WNM61905.1"/>
    <property type="molecule type" value="Genomic_DNA"/>
</dbReference>
<evidence type="ECO:0000313" key="3">
    <source>
        <dbReference type="Proteomes" id="UP001302494"/>
    </source>
</evidence>
<dbReference type="InterPro" id="IPR035903">
    <property type="entry name" value="HesB-like_dom_sf"/>
</dbReference>
<dbReference type="KEGG" id="nneo:PQG83_19520"/>
<dbReference type="RefSeq" id="WP_312744596.1">
    <property type="nucleotide sequence ID" value="NZ_CP116968.1"/>
</dbReference>
<organism evidence="2 3">
    <name type="scientific">Candidatus Nitrospira neomarina</name>
    <dbReference type="NCBI Taxonomy" id="3020899"/>
    <lineage>
        <taxon>Bacteria</taxon>
        <taxon>Pseudomonadati</taxon>
        <taxon>Nitrospirota</taxon>
        <taxon>Nitrospiria</taxon>
        <taxon>Nitrospirales</taxon>
        <taxon>Nitrospiraceae</taxon>
        <taxon>Nitrospira</taxon>
    </lineage>
</organism>
<dbReference type="Gene3D" id="2.60.300.12">
    <property type="entry name" value="HesB-like domain"/>
    <property type="match status" value="1"/>
</dbReference>